<feature type="chain" id="PRO_5011506799" description="SbsA Ig-like domain-containing protein" evidence="2">
    <location>
        <begin position="21"/>
        <end position="262"/>
    </location>
</feature>
<organism evidence="4 5">
    <name type="scientific">Salimicrobium halophilum</name>
    <dbReference type="NCBI Taxonomy" id="86666"/>
    <lineage>
        <taxon>Bacteria</taxon>
        <taxon>Bacillati</taxon>
        <taxon>Bacillota</taxon>
        <taxon>Bacilli</taxon>
        <taxon>Bacillales</taxon>
        <taxon>Bacillaceae</taxon>
        <taxon>Salimicrobium</taxon>
    </lineage>
</organism>
<dbReference type="InterPro" id="IPR032812">
    <property type="entry name" value="SbsA_Ig"/>
</dbReference>
<dbReference type="Proteomes" id="UP000199225">
    <property type="component" value="Unassembled WGS sequence"/>
</dbReference>
<feature type="signal peptide" evidence="2">
    <location>
        <begin position="1"/>
        <end position="20"/>
    </location>
</feature>
<dbReference type="AlphaFoldDB" id="A0A1G8S5H0"/>
<dbReference type="Pfam" id="PF13205">
    <property type="entry name" value="Big_5"/>
    <property type="match status" value="1"/>
</dbReference>
<keyword evidence="1 2" id="KW-0732">Signal</keyword>
<evidence type="ECO:0000256" key="2">
    <source>
        <dbReference type="SAM" id="SignalP"/>
    </source>
</evidence>
<dbReference type="OrthoDB" id="1489464at2"/>
<sequence length="262" mass="29266">MRTLVLAVLLVIAIPFVASAEEIQWEEKNGVDADKNWTVEFNVPLEDTTENKNFIFVQTESGEVLENGVSLDGKKATIYANNLYEAGQSYELHITEELAFENGKMYQNNLIMPFTIQTDDSSGNEGSYFDAELEEGLAKGKLKGAPLSLGNSINAPDEQIGTNYENQELLGFQFKYYTDYAFGWDPNAEEEGLKAIIKQLPADTYDRSDVEEMFGNEMITQYREEENQTAAVYLVGEYQLVVTYEGNGIDGSVTAVGLVDYL</sequence>
<evidence type="ECO:0000313" key="5">
    <source>
        <dbReference type="Proteomes" id="UP000199225"/>
    </source>
</evidence>
<keyword evidence="5" id="KW-1185">Reference proteome</keyword>
<proteinExistence type="predicted"/>
<feature type="domain" description="SbsA Ig-like" evidence="3">
    <location>
        <begin position="28"/>
        <end position="103"/>
    </location>
</feature>
<evidence type="ECO:0000259" key="3">
    <source>
        <dbReference type="Pfam" id="PF13205"/>
    </source>
</evidence>
<evidence type="ECO:0000313" key="4">
    <source>
        <dbReference type="EMBL" id="SDJ24504.1"/>
    </source>
</evidence>
<protein>
    <recommendedName>
        <fullName evidence="3">SbsA Ig-like domain-containing protein</fullName>
    </recommendedName>
</protein>
<name>A0A1G8S5H0_9BACI</name>
<accession>A0A1G8S5H0</accession>
<dbReference type="STRING" id="86666.SAMN04490247_1264"/>
<dbReference type="RefSeq" id="WP_093193020.1">
    <property type="nucleotide sequence ID" value="NZ_FNEV01000003.1"/>
</dbReference>
<evidence type="ECO:0000256" key="1">
    <source>
        <dbReference type="ARBA" id="ARBA00022729"/>
    </source>
</evidence>
<reference evidence="5" key="1">
    <citation type="submission" date="2016-10" db="EMBL/GenBank/DDBJ databases">
        <authorList>
            <person name="Varghese N."/>
            <person name="Submissions S."/>
        </authorList>
    </citation>
    <scope>NUCLEOTIDE SEQUENCE [LARGE SCALE GENOMIC DNA]</scope>
    <source>
        <strain evidence="5">DSM 4771</strain>
    </source>
</reference>
<dbReference type="EMBL" id="FNEV01000003">
    <property type="protein sequence ID" value="SDJ24504.1"/>
    <property type="molecule type" value="Genomic_DNA"/>
</dbReference>
<gene>
    <name evidence="4" type="ORF">SAMN04490247_1264</name>
</gene>